<accession>I4EJM6</accession>
<feature type="region of interest" description="Disordered" evidence="1">
    <location>
        <begin position="1"/>
        <end position="21"/>
    </location>
</feature>
<dbReference type="AlphaFoldDB" id="I4EJM6"/>
<keyword evidence="3" id="KW-1185">Reference proteome</keyword>
<dbReference type="RefSeq" id="WP_008479402.1">
    <property type="nucleotide sequence ID" value="NZ_CAGS01000350.1"/>
</dbReference>
<protein>
    <submittedName>
        <fullName evidence="2">Uncharacterized protein</fullName>
    </submittedName>
</protein>
<evidence type="ECO:0000313" key="2">
    <source>
        <dbReference type="EMBL" id="CCF84888.1"/>
    </source>
</evidence>
<reference evidence="2 3" key="1">
    <citation type="journal article" date="2012" name="ISME J.">
        <title>Nitrification expanded: discovery, physiology and genomics of a nitrite-oxidizing bacterium from the phylum Chloroflexi.</title>
        <authorList>
            <person name="Sorokin D.Y."/>
            <person name="Lucker S."/>
            <person name="Vejmelkova D."/>
            <person name="Kostrikina N.A."/>
            <person name="Kleerebezem R."/>
            <person name="Rijpstra W.I."/>
            <person name="Damste J.S."/>
            <person name="Le Paslier D."/>
            <person name="Muyzer G."/>
            <person name="Wagner M."/>
            <person name="van Loosdrecht M.C."/>
            <person name="Daims H."/>
        </authorList>
    </citation>
    <scope>NUCLEOTIDE SEQUENCE [LARGE SCALE GENOMIC DNA]</scope>
    <source>
        <strain evidence="3">none</strain>
    </source>
</reference>
<dbReference type="Proteomes" id="UP000004221">
    <property type="component" value="Unassembled WGS sequence"/>
</dbReference>
<name>I4EJM6_9BACT</name>
<sequence length="109" mass="12102">MEASEHSGHRLPPADDPALPDWQVLRDAPTQLGVTLQIHSMSGAFTINLVKWFSPTRYAWEVIELSADGQIRNEWANGSDWYPDPVDAYNAAIAVIQARLDGDVEQRSG</sequence>
<evidence type="ECO:0000256" key="1">
    <source>
        <dbReference type="SAM" id="MobiDB-lite"/>
    </source>
</evidence>
<dbReference type="EMBL" id="CAGS01000350">
    <property type="protein sequence ID" value="CCF84888.1"/>
    <property type="molecule type" value="Genomic_DNA"/>
</dbReference>
<comment type="caution">
    <text evidence="2">The sequence shown here is derived from an EMBL/GenBank/DDBJ whole genome shotgun (WGS) entry which is preliminary data.</text>
</comment>
<gene>
    <name evidence="2" type="ORF">NITHO_4130003</name>
</gene>
<organism evidence="2 3">
    <name type="scientific">Nitrolancea hollandica Lb</name>
    <dbReference type="NCBI Taxonomy" id="1129897"/>
    <lineage>
        <taxon>Bacteria</taxon>
        <taxon>Pseudomonadati</taxon>
        <taxon>Thermomicrobiota</taxon>
        <taxon>Thermomicrobia</taxon>
        <taxon>Sphaerobacterales</taxon>
        <taxon>Sphaerobacterineae</taxon>
        <taxon>Sphaerobacteraceae</taxon>
        <taxon>Nitrolancea</taxon>
    </lineage>
</organism>
<evidence type="ECO:0000313" key="3">
    <source>
        <dbReference type="Proteomes" id="UP000004221"/>
    </source>
</evidence>
<proteinExistence type="predicted"/>